<dbReference type="EMBL" id="CP008947">
    <property type="protein sequence ID" value="AII08045.1"/>
    <property type="molecule type" value="Genomic_DNA"/>
</dbReference>
<evidence type="ECO:0000313" key="11">
    <source>
        <dbReference type="Proteomes" id="UP000028488"/>
    </source>
</evidence>
<dbReference type="Gene3D" id="3.40.50.12780">
    <property type="entry name" value="N-terminal domain of ligase-like"/>
    <property type="match status" value="1"/>
</dbReference>
<keyword evidence="4" id="KW-0547">Nucleotide-binding</keyword>
<dbReference type="GO" id="GO:0006085">
    <property type="term" value="P:acetyl-CoA biosynthetic process"/>
    <property type="evidence" value="ECO:0007669"/>
    <property type="project" value="TreeGrafter"/>
</dbReference>
<protein>
    <recommendedName>
        <fullName evidence="2">acetate--CoA ligase</fullName>
        <ecNumber evidence="2">6.2.1.1</ecNumber>
    </recommendedName>
</protein>
<dbReference type="AlphaFoldDB" id="A0A076EPS1"/>
<sequence>MGISSQPEEMAWVPGPAVRERARLLAAMKSWGFGDDAAAVTELGRRAVADPEWFWREALTDLDVEFSVPFDRVLDESEGKEFPRWFPGGRINVAELAALRHARGELAGKTAVIYEGDGGQRRTLTFAELAAEVSRFAAHLAGLGVRRGDRVVLFMPVVPEAAVAFLAIAMIGAVAVPTFSGYAPDALATRLQDSDAVLLVTADGTTRRDKVVAMKATADAALAQAPSVRSVVVIRHLGIDVPMQEGRDVYYDELAADPEPVPTAETESNDPLAIVYTSGTTGRPKGIVHSHGGFAAKTAVDFAYGFDVHADDVVSWITDLGWLVGPMLMTGPLQLGATIVMIEGLPTHPTPNRMWEIVNRNGVTVQGIAPTAARALKAAGDGGAPAMPTLKTFVSTGEAWDEPTWFWLFDEVGGRERAIVNYSGGTEVGGGILVGYPFLPAAPAAFTGPLPGVDAAVLDEDGKPVVGQIGELAVLNTFPGMTHAFWQDRDRYLDTYWSRWDGVWVHGDLASVDAAGMWRIHGRSDDTIKLSGRRVGPAEIEAALLRDNRITEVAVIGVPDEMRGQRAVAFAVLRADGVDNDDLQATALANAGKSFAPEVYAVPTLPKTKNGKIMRRAIRSRFIGAPIGDMSSLDPATPLEDIPVYAGED</sequence>
<evidence type="ECO:0000313" key="10">
    <source>
        <dbReference type="EMBL" id="AII08045.1"/>
    </source>
</evidence>
<dbReference type="Pfam" id="PF13193">
    <property type="entry name" value="AMP-binding_C"/>
    <property type="match status" value="1"/>
</dbReference>
<dbReference type="EC" id="6.2.1.1" evidence="2"/>
<evidence type="ECO:0000256" key="4">
    <source>
        <dbReference type="ARBA" id="ARBA00022741"/>
    </source>
</evidence>
<dbReference type="Gene3D" id="3.30.300.30">
    <property type="match status" value="1"/>
</dbReference>
<reference evidence="10 11" key="1">
    <citation type="submission" date="2014-07" db="EMBL/GenBank/DDBJ databases">
        <title>Genome Sequence of Rhodococcus opacus Strain R7, a Biodegrader of Mono- and Polycyclic Aromatic Hydrocarbons.</title>
        <authorList>
            <person name="Di Gennaro P."/>
            <person name="Zampolli J."/>
            <person name="Presti I."/>
            <person name="Cappelletti M."/>
            <person name="D'Ursi P."/>
            <person name="Orro A."/>
            <person name="Mezzelani A."/>
            <person name="Milanesi L."/>
        </authorList>
    </citation>
    <scope>NUCLEOTIDE SEQUENCE [LARGE SCALE GENOMIC DNA]</scope>
    <source>
        <strain evidence="10 11">R7</strain>
    </source>
</reference>
<dbReference type="PANTHER" id="PTHR24095">
    <property type="entry name" value="ACETYL-COENZYME A SYNTHETASE"/>
    <property type="match status" value="1"/>
</dbReference>
<keyword evidence="6" id="KW-0007">Acetylation</keyword>
<dbReference type="eggNOG" id="COG0365">
    <property type="taxonomic scope" value="Bacteria"/>
</dbReference>
<feature type="domain" description="AMP-dependent synthetase/ligase" evidence="7">
    <location>
        <begin position="107"/>
        <end position="474"/>
    </location>
</feature>
<dbReference type="RefSeq" id="WP_128640904.1">
    <property type="nucleotide sequence ID" value="NZ_CP008947.1"/>
</dbReference>
<evidence type="ECO:0000256" key="1">
    <source>
        <dbReference type="ARBA" id="ARBA00006432"/>
    </source>
</evidence>
<keyword evidence="3" id="KW-0436">Ligase</keyword>
<dbReference type="InterPro" id="IPR045851">
    <property type="entry name" value="AMP-bd_C_sf"/>
</dbReference>
<dbReference type="Pfam" id="PF16177">
    <property type="entry name" value="ACAS_N"/>
    <property type="match status" value="1"/>
</dbReference>
<proteinExistence type="inferred from homology"/>
<dbReference type="Proteomes" id="UP000028488">
    <property type="component" value="Chromosome"/>
</dbReference>
<feature type="domain" description="Acetyl-coenzyme A synthetase N-terminal" evidence="9">
    <location>
        <begin position="42"/>
        <end position="95"/>
    </location>
</feature>
<accession>A0A076EPS1</accession>
<evidence type="ECO:0000256" key="6">
    <source>
        <dbReference type="ARBA" id="ARBA00022990"/>
    </source>
</evidence>
<keyword evidence="5" id="KW-0067">ATP-binding</keyword>
<dbReference type="SUPFAM" id="SSF56801">
    <property type="entry name" value="Acetyl-CoA synthetase-like"/>
    <property type="match status" value="1"/>
</dbReference>
<dbReference type="PROSITE" id="PS00455">
    <property type="entry name" value="AMP_BINDING"/>
    <property type="match status" value="1"/>
</dbReference>
<dbReference type="GO" id="GO:0005524">
    <property type="term" value="F:ATP binding"/>
    <property type="evidence" value="ECO:0007669"/>
    <property type="project" value="UniProtKB-KW"/>
</dbReference>
<dbReference type="GO" id="GO:0003987">
    <property type="term" value="F:acetate-CoA ligase activity"/>
    <property type="evidence" value="ECO:0007669"/>
    <property type="project" value="UniProtKB-EC"/>
</dbReference>
<dbReference type="InterPro" id="IPR025110">
    <property type="entry name" value="AMP-bd_C"/>
</dbReference>
<comment type="similarity">
    <text evidence="1">Belongs to the ATP-dependent AMP-binding enzyme family.</text>
</comment>
<gene>
    <name evidence="10" type="ORF">EP51_26820</name>
</gene>
<name>A0A076EPS1_RHOOP</name>
<dbReference type="InterPro" id="IPR000873">
    <property type="entry name" value="AMP-dep_synth/lig_dom"/>
</dbReference>
<evidence type="ECO:0000259" key="9">
    <source>
        <dbReference type="Pfam" id="PF16177"/>
    </source>
</evidence>
<dbReference type="Pfam" id="PF00501">
    <property type="entry name" value="AMP-binding"/>
    <property type="match status" value="1"/>
</dbReference>
<dbReference type="InterPro" id="IPR032387">
    <property type="entry name" value="ACAS_N"/>
</dbReference>
<evidence type="ECO:0000259" key="7">
    <source>
        <dbReference type="Pfam" id="PF00501"/>
    </source>
</evidence>
<feature type="domain" description="AMP-binding enzyme C-terminal" evidence="8">
    <location>
        <begin position="539"/>
        <end position="612"/>
    </location>
</feature>
<evidence type="ECO:0000256" key="3">
    <source>
        <dbReference type="ARBA" id="ARBA00022598"/>
    </source>
</evidence>
<evidence type="ECO:0000256" key="5">
    <source>
        <dbReference type="ARBA" id="ARBA00022840"/>
    </source>
</evidence>
<dbReference type="InterPro" id="IPR042099">
    <property type="entry name" value="ANL_N_sf"/>
</dbReference>
<evidence type="ECO:0000256" key="2">
    <source>
        <dbReference type="ARBA" id="ARBA00013275"/>
    </source>
</evidence>
<dbReference type="InterPro" id="IPR020845">
    <property type="entry name" value="AMP-binding_CS"/>
</dbReference>
<organism evidence="10 11">
    <name type="scientific">Rhodococcus opacus</name>
    <name type="common">Nocardia opaca</name>
    <dbReference type="NCBI Taxonomy" id="37919"/>
    <lineage>
        <taxon>Bacteria</taxon>
        <taxon>Bacillati</taxon>
        <taxon>Actinomycetota</taxon>
        <taxon>Actinomycetes</taxon>
        <taxon>Mycobacteriales</taxon>
        <taxon>Nocardiaceae</taxon>
        <taxon>Rhodococcus</taxon>
    </lineage>
</organism>
<dbReference type="PANTHER" id="PTHR24095:SF14">
    <property type="entry name" value="ACETYL-COENZYME A SYNTHETASE 1"/>
    <property type="match status" value="1"/>
</dbReference>
<evidence type="ECO:0000259" key="8">
    <source>
        <dbReference type="Pfam" id="PF13193"/>
    </source>
</evidence>